<dbReference type="HOGENOM" id="CLU_046702_0_1_9"/>
<evidence type="ECO:0000313" key="5">
    <source>
        <dbReference type="EMBL" id="AIY84957.1"/>
    </source>
</evidence>
<dbReference type="Pfam" id="PF17179">
    <property type="entry name" value="Fer4_22"/>
    <property type="match status" value="1"/>
</dbReference>
<name>A0A0A7FZE8_9CLOT</name>
<keyword evidence="6" id="KW-1185">Reference proteome</keyword>
<dbReference type="SUPFAM" id="SSF46548">
    <property type="entry name" value="alpha-helical ferredoxin"/>
    <property type="match status" value="1"/>
</dbReference>
<reference evidence="5 6" key="1">
    <citation type="journal article" date="2015" name="Infect. Genet. Evol.">
        <title>Genomic sequences of six botulinum neurotoxin-producing strains representing three clostridial species illustrate the mobility and diversity of botulinum neurotoxin genes.</title>
        <authorList>
            <person name="Smith T.J."/>
            <person name="Hill K.K."/>
            <person name="Xie G."/>
            <person name="Foley B.T."/>
            <person name="Williamson C.H."/>
            <person name="Foster J.T."/>
            <person name="Johnson S.L."/>
            <person name="Chertkov O."/>
            <person name="Teshima H."/>
            <person name="Gibbons H.S."/>
            <person name="Johnsky L.A."/>
            <person name="Karavis M.A."/>
            <person name="Smith L.A."/>
        </authorList>
    </citation>
    <scope>NUCLEOTIDE SEQUENCE [LARGE SCALE GENOMIC DNA]</scope>
    <source>
        <strain evidence="5 6">Sullivan</strain>
    </source>
</reference>
<gene>
    <name evidence="5" type="primary">asrA</name>
    <name evidence="5" type="ORF">U729_380</name>
</gene>
<keyword evidence="2" id="KW-0408">Iron</keyword>
<dbReference type="Gene3D" id="1.10.1060.10">
    <property type="entry name" value="Alpha-helical ferredoxin"/>
    <property type="match status" value="1"/>
</dbReference>
<dbReference type="InterPro" id="IPR017896">
    <property type="entry name" value="4Fe4S_Fe-S-bd"/>
</dbReference>
<feature type="domain" description="4Fe-4S ferredoxin-type" evidence="4">
    <location>
        <begin position="216"/>
        <end position="248"/>
    </location>
</feature>
<dbReference type="PANTHER" id="PTHR40447:SF1">
    <property type="entry name" value="ANAEROBIC SULFITE REDUCTASE SUBUNIT A"/>
    <property type="match status" value="1"/>
</dbReference>
<dbReference type="eggNOG" id="COG1453">
    <property type="taxonomic scope" value="Bacteria"/>
</dbReference>
<keyword evidence="1" id="KW-0479">Metal-binding</keyword>
<keyword evidence="3" id="KW-0411">Iron-sulfur</keyword>
<dbReference type="OrthoDB" id="9795302at2"/>
<evidence type="ECO:0000256" key="1">
    <source>
        <dbReference type="ARBA" id="ARBA00022723"/>
    </source>
</evidence>
<evidence type="ECO:0000256" key="3">
    <source>
        <dbReference type="ARBA" id="ARBA00023014"/>
    </source>
</evidence>
<organism evidence="5 6">
    <name type="scientific">Clostridium baratii str. Sullivan</name>
    <dbReference type="NCBI Taxonomy" id="1415775"/>
    <lineage>
        <taxon>Bacteria</taxon>
        <taxon>Bacillati</taxon>
        <taxon>Bacillota</taxon>
        <taxon>Clostridia</taxon>
        <taxon>Eubacteriales</taxon>
        <taxon>Clostridiaceae</taxon>
        <taxon>Clostridium</taxon>
    </lineage>
</organism>
<dbReference type="PROSITE" id="PS00198">
    <property type="entry name" value="4FE4S_FER_1"/>
    <property type="match status" value="1"/>
</dbReference>
<evidence type="ECO:0000259" key="4">
    <source>
        <dbReference type="PROSITE" id="PS51379"/>
    </source>
</evidence>
<evidence type="ECO:0000313" key="6">
    <source>
        <dbReference type="Proteomes" id="UP000030635"/>
    </source>
</evidence>
<dbReference type="InterPro" id="IPR009051">
    <property type="entry name" value="Helical_ferredxn"/>
</dbReference>
<sequence>MGYKLELEKANKLLEELRKEYKIYAPKRFSKQGRYSDTDIIKYGEIKTVDEIVYKEKSTYPAKEIITPINQTLYYFTEDEFRESKPIHNKKILIFARPCDINAQKRQDKIYLENGNFEDKFYKRIRDRVKFVCMECTEGWDTCFCTTMGTNETDNYSLAVRFLEDGLLLNVNDKEFENYFKGEEETEFNLEFIKENKAEVNLPNIESIEVLEKLKKHPMWDEYNKRCIGCGSCTVACSTCTCYTTRDIVYDENGKVGERKRVQASCQIEGFDEMAGGHSFRNTVAERMRYKVLHKIHDYKEKFGENMCVGCGRCTDRCPEAISFTATINKVTKAVEEIMEEM</sequence>
<accession>A0A0A7FZE8</accession>
<dbReference type="InterPro" id="IPR014259">
    <property type="entry name" value="Sulphite_reductase_A"/>
</dbReference>
<protein>
    <submittedName>
        <fullName evidence="5">Sulfite reductase, subunit A</fullName>
    </submittedName>
</protein>
<dbReference type="STRING" id="1561.NPD11_2624"/>
<dbReference type="Proteomes" id="UP000030635">
    <property type="component" value="Chromosome"/>
</dbReference>
<dbReference type="KEGG" id="cbv:U729_380"/>
<dbReference type="GO" id="GO:0046872">
    <property type="term" value="F:metal ion binding"/>
    <property type="evidence" value="ECO:0007669"/>
    <property type="project" value="UniProtKB-KW"/>
</dbReference>
<dbReference type="InterPro" id="IPR017900">
    <property type="entry name" value="4Fe4S_Fe_S_CS"/>
</dbReference>
<dbReference type="PANTHER" id="PTHR40447">
    <property type="entry name" value="ANAEROBIC SULFITE REDUCTASE SUBUNIT A"/>
    <property type="match status" value="1"/>
</dbReference>
<proteinExistence type="predicted"/>
<dbReference type="RefSeq" id="WP_039311231.1">
    <property type="nucleotide sequence ID" value="NZ_CP006905.1"/>
</dbReference>
<evidence type="ECO:0000256" key="2">
    <source>
        <dbReference type="ARBA" id="ARBA00023004"/>
    </source>
</evidence>
<feature type="domain" description="4Fe-4S ferredoxin-type" evidence="4">
    <location>
        <begin position="299"/>
        <end position="327"/>
    </location>
</feature>
<dbReference type="PROSITE" id="PS51379">
    <property type="entry name" value="4FE4S_FER_2"/>
    <property type="match status" value="2"/>
</dbReference>
<dbReference type="AlphaFoldDB" id="A0A0A7FZE8"/>
<dbReference type="EMBL" id="CP006905">
    <property type="protein sequence ID" value="AIY84957.1"/>
    <property type="molecule type" value="Genomic_DNA"/>
</dbReference>
<dbReference type="GO" id="GO:0051536">
    <property type="term" value="F:iron-sulfur cluster binding"/>
    <property type="evidence" value="ECO:0007669"/>
    <property type="project" value="UniProtKB-KW"/>
</dbReference>
<dbReference type="NCBIfam" id="TIGR02910">
    <property type="entry name" value="sulfite_red_A"/>
    <property type="match status" value="1"/>
</dbReference>